<gene>
    <name evidence="2" type="ORF">ALAG00032_LOCUS5619</name>
</gene>
<evidence type="ECO:0000313" key="2">
    <source>
        <dbReference type="EMBL" id="CAE0364877.1"/>
    </source>
</evidence>
<accession>A0A7S3NL46</accession>
<proteinExistence type="predicted"/>
<feature type="compositionally biased region" description="Basic residues" evidence="1">
    <location>
        <begin position="150"/>
        <end position="159"/>
    </location>
</feature>
<dbReference type="AlphaFoldDB" id="A0A7S3NL46"/>
<name>A0A7S3NL46_9STRA</name>
<dbReference type="EMBL" id="HBIJ01007972">
    <property type="protein sequence ID" value="CAE0364877.1"/>
    <property type="molecule type" value="Transcribed_RNA"/>
</dbReference>
<evidence type="ECO:0000256" key="1">
    <source>
        <dbReference type="SAM" id="MobiDB-lite"/>
    </source>
</evidence>
<reference evidence="2" key="1">
    <citation type="submission" date="2021-01" db="EMBL/GenBank/DDBJ databases">
        <authorList>
            <person name="Corre E."/>
            <person name="Pelletier E."/>
            <person name="Niang G."/>
            <person name="Scheremetjew M."/>
            <person name="Finn R."/>
            <person name="Kale V."/>
            <person name="Holt S."/>
            <person name="Cochrane G."/>
            <person name="Meng A."/>
            <person name="Brown T."/>
            <person name="Cohen L."/>
        </authorList>
    </citation>
    <scope>NUCLEOTIDE SEQUENCE</scope>
    <source>
        <strain evidence="2">CCMP1510</strain>
    </source>
</reference>
<evidence type="ECO:0008006" key="3">
    <source>
        <dbReference type="Google" id="ProtNLM"/>
    </source>
</evidence>
<sequence>MMWNCPRCTFENTESVCAMCSYVRQNATLPLAVATSTTLAPPPYYSPRQNISKDTPREKNVKSLSEFVQEEHEDECVLDITVSTSQGNRFELIRVAPGNEIRKQLLEIIKKKEIVPGVRENGSISGADLSYVENMANAGAAGGEAEARGRQRPKQKTSPRRKEFAGNTTRDGGGVRVNAATTKGPIYDNATEFETWAETPTFSQPETSPTVVIERPTPKKSEAIAFETVGAIAAKLRNMARLGGERVREMDHFVESKVETEIVQLEENDEEQSLISARKLVEREARRTLLMNGQTYLLDRNSTQQELIGKYIDLFALVLDRALVILGCPPGTRQSSFRIYYLPTVRADEFVCAKDSDDGYVYVNALAFHQANVCDLDNKNNHPIRVRPSMWSIILPYWCHRLRDLCGNHSAGLYSSEVRHRLAENLFDLCGEAPGFELWLSTNNNERNCTKTNQILPPIDDSDLLQPPIE</sequence>
<feature type="region of interest" description="Disordered" evidence="1">
    <location>
        <begin position="141"/>
        <end position="180"/>
    </location>
</feature>
<protein>
    <recommendedName>
        <fullName evidence="3">RanBP2-type domain-containing protein</fullName>
    </recommendedName>
</protein>
<organism evidence="2">
    <name type="scientific">Aureoumbra lagunensis</name>
    <dbReference type="NCBI Taxonomy" id="44058"/>
    <lineage>
        <taxon>Eukaryota</taxon>
        <taxon>Sar</taxon>
        <taxon>Stramenopiles</taxon>
        <taxon>Ochrophyta</taxon>
        <taxon>Pelagophyceae</taxon>
        <taxon>Pelagomonadales</taxon>
        <taxon>Aureoumbra</taxon>
    </lineage>
</organism>